<organism evidence="1 2">
    <name type="scientific">[Roseibacterium] beibuensis</name>
    <dbReference type="NCBI Taxonomy" id="1193142"/>
    <lineage>
        <taxon>Bacteria</taxon>
        <taxon>Pseudomonadati</taxon>
        <taxon>Pseudomonadota</taxon>
        <taxon>Alphaproteobacteria</taxon>
        <taxon>Rhodobacterales</taxon>
        <taxon>Roseobacteraceae</taxon>
        <taxon>Roseicyclus</taxon>
    </lineage>
</organism>
<evidence type="ECO:0000313" key="2">
    <source>
        <dbReference type="Proteomes" id="UP001499910"/>
    </source>
</evidence>
<evidence type="ECO:0000313" key="1">
    <source>
        <dbReference type="EMBL" id="GAA5075280.1"/>
    </source>
</evidence>
<comment type="caution">
    <text evidence="1">The sequence shown here is derived from an EMBL/GenBank/DDBJ whole genome shotgun (WGS) entry which is preliminary data.</text>
</comment>
<reference evidence="2" key="1">
    <citation type="journal article" date="2019" name="Int. J. Syst. Evol. Microbiol.">
        <title>The Global Catalogue of Microorganisms (GCM) 10K type strain sequencing project: providing services to taxonomists for standard genome sequencing and annotation.</title>
        <authorList>
            <consortium name="The Broad Institute Genomics Platform"/>
            <consortium name="The Broad Institute Genome Sequencing Center for Infectious Disease"/>
            <person name="Wu L."/>
            <person name="Ma J."/>
        </authorList>
    </citation>
    <scope>NUCLEOTIDE SEQUENCE [LARGE SCALE GENOMIC DNA]</scope>
    <source>
        <strain evidence="2">JCM 18015</strain>
    </source>
</reference>
<keyword evidence="2" id="KW-1185">Reference proteome</keyword>
<proteinExistence type="predicted"/>
<accession>A0ABP9LG13</accession>
<sequence>MADLPGIASFWIGPRLRWIDKLSLASFAALGHPVTLFHAGEGPAPAVPTGADLVRAEEIWPEIGASIAGLPPAPLSDVFRLHLMHRSEMIWVDTDVIALRPLRPSGGYLIGRQEGDWVNGAVMRLPPTSPALRMLRAAFDDPAAVFPWLESAQQEEIRRIVPERRQAETARLVGNAFGPLAQTYAMKQTGEIDHALPQEALNPIPWWLGDLYFDPRGTLDHWVTENTLCLHLYASRLRPFFKRRRPPKGSPLARMARRIGFDDFR</sequence>
<dbReference type="EMBL" id="BAABHW010000003">
    <property type="protein sequence ID" value="GAA5075280.1"/>
    <property type="molecule type" value="Genomic_DNA"/>
</dbReference>
<dbReference type="Proteomes" id="UP001499910">
    <property type="component" value="Unassembled WGS sequence"/>
</dbReference>
<protein>
    <submittedName>
        <fullName evidence="1">Uncharacterized protein</fullName>
    </submittedName>
</protein>
<gene>
    <name evidence="1" type="ORF">GCM10023209_23090</name>
</gene>
<dbReference type="RefSeq" id="WP_259549053.1">
    <property type="nucleotide sequence ID" value="NZ_BAABHW010000003.1"/>
</dbReference>
<name>A0ABP9LG13_9RHOB</name>